<protein>
    <recommendedName>
        <fullName evidence="3">DUF29 domain-containing protein</fullName>
    </recommendedName>
</protein>
<evidence type="ECO:0008006" key="3">
    <source>
        <dbReference type="Google" id="ProtNLM"/>
    </source>
</evidence>
<name>A0A1Z4UZM4_9CYAN</name>
<dbReference type="Proteomes" id="UP000218702">
    <property type="component" value="Chromosome"/>
</dbReference>
<dbReference type="AlphaFoldDB" id="A0A1Z4UZM4"/>
<dbReference type="PANTHER" id="PTHR34235:SF4">
    <property type="entry name" value="SLR0291 PROTEIN"/>
    <property type="match status" value="1"/>
</dbReference>
<sequence>MVHRQVQAYKINNMMYLYARFGKKQAKELPIMTVPYDELVFQSPYLAVVKAKQLLEEGKMKEVDNILESLAESMGRSEKRAVISQLNRLILHIIKWKCQPEKRSASWVISIRSARAEITASQEEMPSLYRDFLESIWNKCFLSAKQDARDEMGKKPDIIALSWDEVFNETYTLWDD</sequence>
<dbReference type="Pfam" id="PF01724">
    <property type="entry name" value="DUF29"/>
    <property type="match status" value="1"/>
</dbReference>
<keyword evidence="2" id="KW-1185">Reference proteome</keyword>
<reference evidence="1 2" key="1">
    <citation type="submission" date="2017-06" db="EMBL/GenBank/DDBJ databases">
        <title>Genome sequencing of cyanobaciteial culture collection at National Institute for Environmental Studies (NIES).</title>
        <authorList>
            <person name="Hirose Y."/>
            <person name="Shimura Y."/>
            <person name="Fujisawa T."/>
            <person name="Nakamura Y."/>
            <person name="Kawachi M."/>
        </authorList>
    </citation>
    <scope>NUCLEOTIDE SEQUENCE [LARGE SCALE GENOMIC DNA]</scope>
    <source>
        <strain evidence="1 2">NIES-806</strain>
    </source>
</reference>
<gene>
    <name evidence="1" type="ORF">NIES806_09140</name>
</gene>
<dbReference type="KEGG" id="dcm:NIES806_09140"/>
<dbReference type="Gene3D" id="1.20.1220.20">
    <property type="entry name" value="Uncharcterised protein PF01724"/>
    <property type="match status" value="1"/>
</dbReference>
<evidence type="ECO:0000313" key="2">
    <source>
        <dbReference type="Proteomes" id="UP000218702"/>
    </source>
</evidence>
<proteinExistence type="predicted"/>
<organism evidence="1 2">
    <name type="scientific">Dolichospermum compactum NIES-806</name>
    <dbReference type="NCBI Taxonomy" id="1973481"/>
    <lineage>
        <taxon>Bacteria</taxon>
        <taxon>Bacillati</taxon>
        <taxon>Cyanobacteriota</taxon>
        <taxon>Cyanophyceae</taxon>
        <taxon>Nostocales</taxon>
        <taxon>Aphanizomenonaceae</taxon>
        <taxon>Dolichospermum</taxon>
        <taxon>Dolichospermum compactum</taxon>
    </lineage>
</organism>
<evidence type="ECO:0000313" key="1">
    <source>
        <dbReference type="EMBL" id="BAZ84722.1"/>
    </source>
</evidence>
<dbReference type="RefSeq" id="WP_231939976.1">
    <property type="nucleotide sequence ID" value="NZ_AP018316.1"/>
</dbReference>
<accession>A0A1Z4UZM4</accession>
<dbReference type="EMBL" id="AP018316">
    <property type="protein sequence ID" value="BAZ84722.1"/>
    <property type="molecule type" value="Genomic_DNA"/>
</dbReference>
<dbReference type="PANTHER" id="PTHR34235">
    <property type="entry name" value="SLR1203 PROTEIN-RELATED"/>
    <property type="match status" value="1"/>
</dbReference>
<dbReference type="InterPro" id="IPR002636">
    <property type="entry name" value="DUF29"/>
</dbReference>